<sequence>MHLVQYHLEWMTCSNPDSIWTERNEILMIQYLNQKGIFNTLVLLTNVAISILIMFLRRFPQYLTVTCLALSLLLFRHDQRISTAMCADIAVFHLIGMTCSFVGNDKTRLNTIMWIVWALAFLGVSMGVFFLSRTWAFTNPNEATNGPPSIFPHSCHSLRQQPKITRKLPHSQSIRVSNQPQYVETSNFRPQSPVEAVERTTLKESSKMHKYESSAGSHQIFLC</sequence>
<accession>A0ABQ9WRZ7</accession>
<proteinExistence type="predicted"/>
<gene>
    <name evidence="2" type="ORF">BLNAU_23231</name>
</gene>
<evidence type="ECO:0000313" key="2">
    <source>
        <dbReference type="EMBL" id="KAK2941859.1"/>
    </source>
</evidence>
<keyword evidence="3" id="KW-1185">Reference proteome</keyword>
<protein>
    <submittedName>
        <fullName evidence="2">Uncharacterized protein</fullName>
    </submittedName>
</protein>
<feature type="transmembrane region" description="Helical" evidence="1">
    <location>
        <begin position="82"/>
        <end position="103"/>
    </location>
</feature>
<keyword evidence="1" id="KW-0812">Transmembrane</keyword>
<dbReference type="EMBL" id="JARBJD010000455">
    <property type="protein sequence ID" value="KAK2941859.1"/>
    <property type="molecule type" value="Genomic_DNA"/>
</dbReference>
<organism evidence="2 3">
    <name type="scientific">Blattamonas nauphoetae</name>
    <dbReference type="NCBI Taxonomy" id="2049346"/>
    <lineage>
        <taxon>Eukaryota</taxon>
        <taxon>Metamonada</taxon>
        <taxon>Preaxostyla</taxon>
        <taxon>Oxymonadida</taxon>
        <taxon>Blattamonas</taxon>
    </lineage>
</organism>
<evidence type="ECO:0000256" key="1">
    <source>
        <dbReference type="SAM" id="Phobius"/>
    </source>
</evidence>
<keyword evidence="1" id="KW-1133">Transmembrane helix</keyword>
<feature type="transmembrane region" description="Helical" evidence="1">
    <location>
        <begin position="109"/>
        <end position="131"/>
    </location>
</feature>
<name>A0ABQ9WRZ7_9EUKA</name>
<evidence type="ECO:0000313" key="3">
    <source>
        <dbReference type="Proteomes" id="UP001281761"/>
    </source>
</evidence>
<comment type="caution">
    <text evidence="2">The sequence shown here is derived from an EMBL/GenBank/DDBJ whole genome shotgun (WGS) entry which is preliminary data.</text>
</comment>
<feature type="transmembrane region" description="Helical" evidence="1">
    <location>
        <begin position="36"/>
        <end position="53"/>
    </location>
</feature>
<keyword evidence="1" id="KW-0472">Membrane</keyword>
<reference evidence="2 3" key="1">
    <citation type="journal article" date="2022" name="bioRxiv">
        <title>Genomics of Preaxostyla Flagellates Illuminates Evolutionary Transitions and the Path Towards Mitochondrial Loss.</title>
        <authorList>
            <person name="Novak L.V.F."/>
            <person name="Treitli S.C."/>
            <person name="Pyrih J."/>
            <person name="Halakuc P."/>
            <person name="Pipaliya S.V."/>
            <person name="Vacek V."/>
            <person name="Brzon O."/>
            <person name="Soukal P."/>
            <person name="Eme L."/>
            <person name="Dacks J.B."/>
            <person name="Karnkowska A."/>
            <person name="Elias M."/>
            <person name="Hampl V."/>
        </authorList>
    </citation>
    <scope>NUCLEOTIDE SEQUENCE [LARGE SCALE GENOMIC DNA]</scope>
    <source>
        <strain evidence="2">NAU3</strain>
        <tissue evidence="2">Gut</tissue>
    </source>
</reference>
<dbReference type="Proteomes" id="UP001281761">
    <property type="component" value="Unassembled WGS sequence"/>
</dbReference>